<dbReference type="GO" id="GO:0046872">
    <property type="term" value="F:metal ion binding"/>
    <property type="evidence" value="ECO:0007669"/>
    <property type="project" value="UniProtKB-KW"/>
</dbReference>
<feature type="domain" description="Fumarylacetoacetase-like C-terminal" evidence="3">
    <location>
        <begin position="137"/>
        <end position="343"/>
    </location>
</feature>
<dbReference type="InterPro" id="IPR036663">
    <property type="entry name" value="Fumarylacetoacetase_C_sf"/>
</dbReference>
<gene>
    <name evidence="4" type="ORF">HMPREF9695_02650</name>
</gene>
<name>K8P0X4_9BRAD</name>
<dbReference type="SUPFAM" id="SSF56529">
    <property type="entry name" value="FAH"/>
    <property type="match status" value="1"/>
</dbReference>
<dbReference type="FunFam" id="3.90.850.10:FF:000002">
    <property type="entry name" value="2-hydroxyhepta-2,4-diene-1,7-dioate isomerase"/>
    <property type="match status" value="1"/>
</dbReference>
<dbReference type="RefSeq" id="WP_006021350.1">
    <property type="nucleotide sequence ID" value="NZ_KB375283.1"/>
</dbReference>
<dbReference type="PANTHER" id="PTHR42796:SF4">
    <property type="entry name" value="FUMARYLACETOACETATE HYDROLASE DOMAIN-CONTAINING PROTEIN 2A"/>
    <property type="match status" value="1"/>
</dbReference>
<proteinExistence type="inferred from homology"/>
<organism evidence="4 5">
    <name type="scientific">Afipia broomeae ATCC 49717</name>
    <dbReference type="NCBI Taxonomy" id="883078"/>
    <lineage>
        <taxon>Bacteria</taxon>
        <taxon>Pseudomonadati</taxon>
        <taxon>Pseudomonadota</taxon>
        <taxon>Alphaproteobacteria</taxon>
        <taxon>Hyphomicrobiales</taxon>
        <taxon>Nitrobacteraceae</taxon>
        <taxon>Afipia</taxon>
    </lineage>
</organism>
<dbReference type="AlphaFoldDB" id="K8P0X4"/>
<evidence type="ECO:0000313" key="4">
    <source>
        <dbReference type="EMBL" id="EKS36232.1"/>
    </source>
</evidence>
<dbReference type="InterPro" id="IPR006311">
    <property type="entry name" value="TAT_signal"/>
</dbReference>
<dbReference type="Gene3D" id="3.90.850.10">
    <property type="entry name" value="Fumarylacetoacetase-like, C-terminal domain"/>
    <property type="match status" value="1"/>
</dbReference>
<comment type="similarity">
    <text evidence="1">Belongs to the FAH family.</text>
</comment>
<dbReference type="InterPro" id="IPR019546">
    <property type="entry name" value="TAT_signal_bac_arc"/>
</dbReference>
<dbReference type="NCBIfam" id="TIGR01409">
    <property type="entry name" value="TAT_signal_seq"/>
    <property type="match status" value="1"/>
</dbReference>
<dbReference type="HOGENOM" id="CLU_028458_3_1_5"/>
<protein>
    <submittedName>
        <fullName evidence="4">Tat (Twin-arginine translocation) pathway signal sequence</fullName>
    </submittedName>
</protein>
<dbReference type="eggNOG" id="COG0179">
    <property type="taxonomic scope" value="Bacteria"/>
</dbReference>
<keyword evidence="2" id="KW-0479">Metal-binding</keyword>
<dbReference type="PROSITE" id="PS51318">
    <property type="entry name" value="TAT"/>
    <property type="match status" value="1"/>
</dbReference>
<dbReference type="GO" id="GO:0016853">
    <property type="term" value="F:isomerase activity"/>
    <property type="evidence" value="ECO:0007669"/>
    <property type="project" value="UniProtKB-ARBA"/>
</dbReference>
<evidence type="ECO:0000313" key="5">
    <source>
        <dbReference type="Proteomes" id="UP000001096"/>
    </source>
</evidence>
<evidence type="ECO:0000256" key="1">
    <source>
        <dbReference type="ARBA" id="ARBA00010211"/>
    </source>
</evidence>
<dbReference type="PATRIC" id="fig|883078.3.peg.2731"/>
<comment type="caution">
    <text evidence="4">The sequence shown here is derived from an EMBL/GenBank/DDBJ whole genome shotgun (WGS) entry which is preliminary data.</text>
</comment>
<dbReference type="GO" id="GO:0019752">
    <property type="term" value="P:carboxylic acid metabolic process"/>
    <property type="evidence" value="ECO:0007669"/>
    <property type="project" value="UniProtKB-ARBA"/>
</dbReference>
<reference evidence="4 5" key="1">
    <citation type="submission" date="2012-04" db="EMBL/GenBank/DDBJ databases">
        <title>The Genome Sequence of Afipia broomeae ATCC 49717.</title>
        <authorList>
            <consortium name="The Broad Institute Genome Sequencing Platform"/>
            <person name="Earl A."/>
            <person name="Ward D."/>
            <person name="Feldgarden M."/>
            <person name="Gevers D."/>
            <person name="Huys G."/>
            <person name="Walker B."/>
            <person name="Young S.K."/>
            <person name="Zeng Q."/>
            <person name="Gargeya S."/>
            <person name="Fitzgerald M."/>
            <person name="Haas B."/>
            <person name="Abouelleil A."/>
            <person name="Alvarado L."/>
            <person name="Arachchi H.M."/>
            <person name="Berlin A."/>
            <person name="Chapman S.B."/>
            <person name="Goldberg J."/>
            <person name="Griggs A."/>
            <person name="Gujja S."/>
            <person name="Hansen M."/>
            <person name="Howarth C."/>
            <person name="Imamovic A."/>
            <person name="Larimer J."/>
            <person name="McCowen C."/>
            <person name="Montmayeur A."/>
            <person name="Murphy C."/>
            <person name="Neiman D."/>
            <person name="Pearson M."/>
            <person name="Priest M."/>
            <person name="Roberts A."/>
            <person name="Saif S."/>
            <person name="Shea T."/>
            <person name="Sisk P."/>
            <person name="Sykes S."/>
            <person name="Wortman J."/>
            <person name="Nusbaum C."/>
            <person name="Birren B."/>
        </authorList>
    </citation>
    <scope>NUCLEOTIDE SEQUENCE [LARGE SCALE GENOMIC DNA]</scope>
    <source>
        <strain evidence="4 5">ATCC 49717</strain>
    </source>
</reference>
<sequence>MNNDRRKFLKSSAAGVVAGGLLSAGTREAFAQDKTKGAAPAPGQPPKLETTRNMTLAMLQTANGLSLGVRTDKGIVDVGAAEQAFKLGAPLSTDEVISGEYNAGALKATVEKAKASGKYLVAEKSAKFGPCVTEPSKILCVGLNYKAHAAEANEKLPKEPILFNKYNSTLNNHGGTIAVSKEPGKNFDYETELVAVIGKQARNVSEADALNYVFGYCTGQDFSERDQQMRSGQWMLGKTGDGWGPIGPWLVTGDQVDPENLNLKTLVNGEQRQSANTKNMIFSVKQLVSYASRYMTLEPGDLIFTGTPEGVILGYPPEKRVWLKAGDKIVSSIEKLGDLEFTLV</sequence>
<evidence type="ECO:0000259" key="3">
    <source>
        <dbReference type="Pfam" id="PF01557"/>
    </source>
</evidence>
<dbReference type="Pfam" id="PF01557">
    <property type="entry name" value="FAA_hydrolase"/>
    <property type="match status" value="1"/>
</dbReference>
<dbReference type="InterPro" id="IPR011234">
    <property type="entry name" value="Fumarylacetoacetase-like_C"/>
</dbReference>
<accession>K8P0X4</accession>
<evidence type="ECO:0000256" key="2">
    <source>
        <dbReference type="ARBA" id="ARBA00022723"/>
    </source>
</evidence>
<dbReference type="InterPro" id="IPR051121">
    <property type="entry name" value="FAH"/>
</dbReference>
<dbReference type="EMBL" id="AGWX01000004">
    <property type="protein sequence ID" value="EKS36232.1"/>
    <property type="molecule type" value="Genomic_DNA"/>
</dbReference>
<dbReference type="Proteomes" id="UP000001096">
    <property type="component" value="Unassembled WGS sequence"/>
</dbReference>
<dbReference type="PANTHER" id="PTHR42796">
    <property type="entry name" value="FUMARYLACETOACETATE HYDROLASE DOMAIN-CONTAINING PROTEIN 2A-RELATED"/>
    <property type="match status" value="1"/>
</dbReference>
<keyword evidence="5" id="KW-1185">Reference proteome</keyword>